<gene>
    <name evidence="3" type="ORF">AMON00008_LOCUS21757</name>
</gene>
<dbReference type="EMBL" id="HBNR01031792">
    <property type="protein sequence ID" value="CAE4586142.1"/>
    <property type="molecule type" value="Transcribed_RNA"/>
</dbReference>
<organism evidence="3">
    <name type="scientific">Alexandrium monilatum</name>
    <dbReference type="NCBI Taxonomy" id="311494"/>
    <lineage>
        <taxon>Eukaryota</taxon>
        <taxon>Sar</taxon>
        <taxon>Alveolata</taxon>
        <taxon>Dinophyceae</taxon>
        <taxon>Gonyaulacales</taxon>
        <taxon>Pyrocystaceae</taxon>
        <taxon>Alexandrium</taxon>
    </lineage>
</organism>
<proteinExistence type="predicted"/>
<dbReference type="AlphaFoldDB" id="A0A7S4QLR1"/>
<reference evidence="3" key="1">
    <citation type="submission" date="2021-01" db="EMBL/GenBank/DDBJ databases">
        <authorList>
            <person name="Corre E."/>
            <person name="Pelletier E."/>
            <person name="Niang G."/>
            <person name="Scheremetjew M."/>
            <person name="Finn R."/>
            <person name="Kale V."/>
            <person name="Holt S."/>
            <person name="Cochrane G."/>
            <person name="Meng A."/>
            <person name="Brown T."/>
            <person name="Cohen L."/>
        </authorList>
    </citation>
    <scope>NUCLEOTIDE SEQUENCE</scope>
    <source>
        <strain evidence="3">CCMP3105</strain>
    </source>
</reference>
<accession>A0A7S4QLR1</accession>
<evidence type="ECO:0000256" key="2">
    <source>
        <dbReference type="SAM" id="SignalP"/>
    </source>
</evidence>
<feature type="chain" id="PRO_5031092197" evidence="2">
    <location>
        <begin position="24"/>
        <end position="290"/>
    </location>
</feature>
<feature type="compositionally biased region" description="Acidic residues" evidence="1">
    <location>
        <begin position="90"/>
        <end position="121"/>
    </location>
</feature>
<protein>
    <submittedName>
        <fullName evidence="3">Uncharacterized protein</fullName>
    </submittedName>
</protein>
<sequence length="290" mass="31376">MSPRSSLLLLLWLPGLLLVPSSAAAGEGLCAADGACAEEDVERAEELEASALRVELLQQRSEHMTARVAVGALAEVAVDAAGAQPPAPPEQEDGSLTEVPPDDEEELSAEGPFDEEPDDAEAEHPRPAMEGWNASEDAGAGDLGSGWWRRDRPGRPGWGRPGWGHDPERPGWGGSTSSFCQSHHVGFFCQGTTRTRCCRQGRYYQQCGSTTHSTACGWHGGGYNPGGYHPGYPGGYHPGWHPWLPPGGYDHFCEEHHTGTFCSHHTRISCCKRGWHFVSCTTTSRTHSYC</sequence>
<evidence type="ECO:0000256" key="1">
    <source>
        <dbReference type="SAM" id="MobiDB-lite"/>
    </source>
</evidence>
<keyword evidence="2" id="KW-0732">Signal</keyword>
<feature type="signal peptide" evidence="2">
    <location>
        <begin position="1"/>
        <end position="23"/>
    </location>
</feature>
<evidence type="ECO:0000313" key="3">
    <source>
        <dbReference type="EMBL" id="CAE4586142.1"/>
    </source>
</evidence>
<feature type="region of interest" description="Disordered" evidence="1">
    <location>
        <begin position="81"/>
        <end position="170"/>
    </location>
</feature>
<name>A0A7S4QLR1_9DINO</name>